<dbReference type="SMART" id="SM00175">
    <property type="entry name" value="RAB"/>
    <property type="match status" value="1"/>
</dbReference>
<dbReference type="EMBL" id="HG739113">
    <property type="protein sequence ID" value="CDP07932.1"/>
    <property type="molecule type" value="Genomic_DNA"/>
</dbReference>
<dbReference type="AlphaFoldDB" id="A0A068UI12"/>
<organism evidence="3 4">
    <name type="scientific">Coffea canephora</name>
    <name type="common">Robusta coffee</name>
    <dbReference type="NCBI Taxonomy" id="49390"/>
    <lineage>
        <taxon>Eukaryota</taxon>
        <taxon>Viridiplantae</taxon>
        <taxon>Streptophyta</taxon>
        <taxon>Embryophyta</taxon>
        <taxon>Tracheophyta</taxon>
        <taxon>Spermatophyta</taxon>
        <taxon>Magnoliopsida</taxon>
        <taxon>eudicotyledons</taxon>
        <taxon>Gunneridae</taxon>
        <taxon>Pentapetalae</taxon>
        <taxon>asterids</taxon>
        <taxon>lamiids</taxon>
        <taxon>Gentianales</taxon>
        <taxon>Rubiaceae</taxon>
        <taxon>Ixoroideae</taxon>
        <taxon>Gardenieae complex</taxon>
        <taxon>Bertiereae - Coffeeae clade</taxon>
        <taxon>Coffeeae</taxon>
        <taxon>Coffea</taxon>
    </lineage>
</organism>
<evidence type="ECO:0000256" key="1">
    <source>
        <dbReference type="ARBA" id="ARBA00022741"/>
    </source>
</evidence>
<dbReference type="OMA" id="HIVYDIT"/>
<name>A0A068UI12_COFCA</name>
<dbReference type="GO" id="GO:0005525">
    <property type="term" value="F:GTP binding"/>
    <property type="evidence" value="ECO:0007669"/>
    <property type="project" value="InterPro"/>
</dbReference>
<dbReference type="Proteomes" id="UP000295252">
    <property type="component" value="Chromosome III"/>
</dbReference>
<keyword evidence="2" id="KW-0472">Membrane</keyword>
<dbReference type="PRINTS" id="PR00449">
    <property type="entry name" value="RASTRNSFRMNG"/>
</dbReference>
<evidence type="ECO:0000256" key="2">
    <source>
        <dbReference type="SAM" id="Phobius"/>
    </source>
</evidence>
<protein>
    <submittedName>
        <fullName evidence="3">Uncharacterized protein</fullName>
    </submittedName>
</protein>
<dbReference type="STRING" id="49390.A0A068UI12"/>
<dbReference type="InterPro" id="IPR027417">
    <property type="entry name" value="P-loop_NTPase"/>
</dbReference>
<dbReference type="PANTHER" id="PTHR47978">
    <property type="match status" value="1"/>
</dbReference>
<keyword evidence="2" id="KW-1133">Transmembrane helix</keyword>
<keyword evidence="4" id="KW-1185">Reference proteome</keyword>
<dbReference type="InParanoid" id="A0A068UI12"/>
<evidence type="ECO:0000313" key="3">
    <source>
        <dbReference type="EMBL" id="CDP07932.1"/>
    </source>
</evidence>
<dbReference type="Gramene" id="CDP07932">
    <property type="protein sequence ID" value="CDP07932"/>
    <property type="gene ID" value="GSCOC_T00025451001"/>
</dbReference>
<keyword evidence="2" id="KW-0812">Transmembrane</keyword>
<dbReference type="GO" id="GO:0003924">
    <property type="term" value="F:GTPase activity"/>
    <property type="evidence" value="ECO:0007669"/>
    <property type="project" value="InterPro"/>
</dbReference>
<dbReference type="SMART" id="SM00173">
    <property type="entry name" value="RAS"/>
    <property type="match status" value="1"/>
</dbReference>
<sequence>MHHIVYDITSKVSYEGAKTWVEYMMPSRWDFALPVMALAGNKVDLEDKRQVTTEDAKLFADQNGLIFMETSAKVETNIKELFFKIGIPLCLFFLLFDMF</sequence>
<dbReference type="PROSITE" id="PS51421">
    <property type="entry name" value="RAS"/>
    <property type="match status" value="1"/>
</dbReference>
<feature type="transmembrane region" description="Helical" evidence="2">
    <location>
        <begin position="81"/>
        <end position="98"/>
    </location>
</feature>
<dbReference type="Gene3D" id="3.40.50.300">
    <property type="entry name" value="P-loop containing nucleotide triphosphate hydrolases"/>
    <property type="match status" value="1"/>
</dbReference>
<accession>A0A068UI12</accession>
<dbReference type="Pfam" id="PF00071">
    <property type="entry name" value="Ras"/>
    <property type="match status" value="1"/>
</dbReference>
<proteinExistence type="predicted"/>
<gene>
    <name evidence="3" type="ORF">GSCOC_T00025451001</name>
</gene>
<keyword evidence="1" id="KW-0547">Nucleotide-binding</keyword>
<dbReference type="SUPFAM" id="SSF52540">
    <property type="entry name" value="P-loop containing nucleoside triphosphate hydrolases"/>
    <property type="match status" value="1"/>
</dbReference>
<dbReference type="PROSITE" id="PS51419">
    <property type="entry name" value="RAB"/>
    <property type="match status" value="1"/>
</dbReference>
<dbReference type="InterPro" id="IPR001806">
    <property type="entry name" value="Small_GTPase"/>
</dbReference>
<reference evidence="4" key="1">
    <citation type="journal article" date="2014" name="Science">
        <title>The coffee genome provides insight into the convergent evolution of caffeine biosynthesis.</title>
        <authorList>
            <person name="Denoeud F."/>
            <person name="Carretero-Paulet L."/>
            <person name="Dereeper A."/>
            <person name="Droc G."/>
            <person name="Guyot R."/>
            <person name="Pietrella M."/>
            <person name="Zheng C."/>
            <person name="Alberti A."/>
            <person name="Anthony F."/>
            <person name="Aprea G."/>
            <person name="Aury J.M."/>
            <person name="Bento P."/>
            <person name="Bernard M."/>
            <person name="Bocs S."/>
            <person name="Campa C."/>
            <person name="Cenci A."/>
            <person name="Combes M.C."/>
            <person name="Crouzillat D."/>
            <person name="Da Silva C."/>
            <person name="Daddiego L."/>
            <person name="De Bellis F."/>
            <person name="Dussert S."/>
            <person name="Garsmeur O."/>
            <person name="Gayraud T."/>
            <person name="Guignon V."/>
            <person name="Jahn K."/>
            <person name="Jamilloux V."/>
            <person name="Joet T."/>
            <person name="Labadie K."/>
            <person name="Lan T."/>
            <person name="Leclercq J."/>
            <person name="Lepelley M."/>
            <person name="Leroy T."/>
            <person name="Li L.T."/>
            <person name="Librado P."/>
            <person name="Lopez L."/>
            <person name="Munoz A."/>
            <person name="Noel B."/>
            <person name="Pallavicini A."/>
            <person name="Perrotta G."/>
            <person name="Poncet V."/>
            <person name="Pot D."/>
            <person name="Priyono X."/>
            <person name="Rigoreau M."/>
            <person name="Rouard M."/>
            <person name="Rozas J."/>
            <person name="Tranchant-Dubreuil C."/>
            <person name="VanBuren R."/>
            <person name="Zhang Q."/>
            <person name="Andrade A.C."/>
            <person name="Argout X."/>
            <person name="Bertrand B."/>
            <person name="de Kochko A."/>
            <person name="Graziosi G."/>
            <person name="Henry R.J."/>
            <person name="Jayarama X."/>
            <person name="Ming R."/>
            <person name="Nagai C."/>
            <person name="Rounsley S."/>
            <person name="Sankoff D."/>
            <person name="Giuliano G."/>
            <person name="Albert V.A."/>
            <person name="Wincker P."/>
            <person name="Lashermes P."/>
        </authorList>
    </citation>
    <scope>NUCLEOTIDE SEQUENCE [LARGE SCALE GENOMIC DNA]</scope>
    <source>
        <strain evidence="4">cv. DH200-94</strain>
    </source>
</reference>
<evidence type="ECO:0000313" key="4">
    <source>
        <dbReference type="Proteomes" id="UP000295252"/>
    </source>
</evidence>
<dbReference type="PhylomeDB" id="A0A068UI12"/>